<dbReference type="PANTHER" id="PTHR34343">
    <property type="entry name" value="SEROLOGICALLY DEFINED COLON CANCER ANTIGEN 8"/>
    <property type="match status" value="1"/>
</dbReference>
<dbReference type="Proteomes" id="UP000296049">
    <property type="component" value="Unassembled WGS sequence"/>
</dbReference>
<dbReference type="Pfam" id="PF15964">
    <property type="entry name" value="CCCAP"/>
    <property type="match status" value="1"/>
</dbReference>
<sequence>MSEGGVRPYPSALLGHGAAVAAIPTGEHLPLWWKMNSFGTEGKYVVVTQMLRTQRTFAWLHQLDKHCQATAQQLVELLNKQNQLFKEKQLLTEEVQFLRIQVLCQKKRKSEGNILQL</sequence>
<protein>
    <submittedName>
        <fullName evidence="1">Serologically defined colon cancer antigen 8</fullName>
    </submittedName>
</protein>
<dbReference type="PANTHER" id="PTHR34343:SF1">
    <property type="entry name" value="SEROLOGICALLY DEFINED COLON CANCER ANTIGEN 8"/>
    <property type="match status" value="1"/>
</dbReference>
<keyword evidence="2" id="KW-1185">Reference proteome</keyword>
<dbReference type="GO" id="GO:0005814">
    <property type="term" value="C:centriole"/>
    <property type="evidence" value="ECO:0007669"/>
    <property type="project" value="TreeGrafter"/>
</dbReference>
<accession>R0JY07</accession>
<dbReference type="InterPro" id="IPR031887">
    <property type="entry name" value="SDCCAG8"/>
</dbReference>
<dbReference type="EMBL" id="KB742963">
    <property type="protein sequence ID" value="EOB02451.1"/>
    <property type="molecule type" value="Genomic_DNA"/>
</dbReference>
<dbReference type="GO" id="GO:0001764">
    <property type="term" value="P:neuron migration"/>
    <property type="evidence" value="ECO:0007669"/>
    <property type="project" value="TreeGrafter"/>
</dbReference>
<proteinExistence type="predicted"/>
<organism evidence="1 2">
    <name type="scientific">Anas platyrhynchos</name>
    <name type="common">Mallard</name>
    <name type="synonym">Anas boschas</name>
    <dbReference type="NCBI Taxonomy" id="8839"/>
    <lineage>
        <taxon>Eukaryota</taxon>
        <taxon>Metazoa</taxon>
        <taxon>Chordata</taxon>
        <taxon>Craniata</taxon>
        <taxon>Vertebrata</taxon>
        <taxon>Euteleostomi</taxon>
        <taxon>Archelosauria</taxon>
        <taxon>Archosauria</taxon>
        <taxon>Dinosauria</taxon>
        <taxon>Saurischia</taxon>
        <taxon>Theropoda</taxon>
        <taxon>Coelurosauria</taxon>
        <taxon>Aves</taxon>
        <taxon>Neognathae</taxon>
        <taxon>Galloanserae</taxon>
        <taxon>Anseriformes</taxon>
        <taxon>Anatidae</taxon>
        <taxon>Anatinae</taxon>
        <taxon>Anas</taxon>
    </lineage>
</organism>
<dbReference type="GO" id="GO:0030010">
    <property type="term" value="P:establishment of cell polarity"/>
    <property type="evidence" value="ECO:0007669"/>
    <property type="project" value="TreeGrafter"/>
</dbReference>
<dbReference type="GO" id="GO:0035148">
    <property type="term" value="P:tube formation"/>
    <property type="evidence" value="ECO:0007669"/>
    <property type="project" value="TreeGrafter"/>
</dbReference>
<reference evidence="2" key="1">
    <citation type="journal article" date="2013" name="Nat. Genet.">
        <title>The duck genome and transcriptome provide insight into an avian influenza virus reservoir species.</title>
        <authorList>
            <person name="Huang Y."/>
            <person name="Li Y."/>
            <person name="Burt D.W."/>
            <person name="Chen H."/>
            <person name="Zhang Y."/>
            <person name="Qian W."/>
            <person name="Kim H."/>
            <person name="Gan S."/>
            <person name="Zhao Y."/>
            <person name="Li J."/>
            <person name="Yi K."/>
            <person name="Feng H."/>
            <person name="Zhu P."/>
            <person name="Li B."/>
            <person name="Liu Q."/>
            <person name="Fairley S."/>
            <person name="Magor K.E."/>
            <person name="Du Z."/>
            <person name="Hu X."/>
            <person name="Goodman L."/>
            <person name="Tafer H."/>
            <person name="Vignal A."/>
            <person name="Lee T."/>
            <person name="Kim K.W."/>
            <person name="Sheng Z."/>
            <person name="An Y."/>
            <person name="Searle S."/>
            <person name="Herrero J."/>
            <person name="Groenen M.A."/>
            <person name="Crooijmans R.P."/>
            <person name="Faraut T."/>
            <person name="Cai Q."/>
            <person name="Webster R.G."/>
            <person name="Aldridge J.R."/>
            <person name="Warren W.C."/>
            <person name="Bartschat S."/>
            <person name="Kehr S."/>
            <person name="Marz M."/>
            <person name="Stadler P.F."/>
            <person name="Smith J."/>
            <person name="Kraus R.H."/>
            <person name="Zhao Y."/>
            <person name="Ren L."/>
            <person name="Fei J."/>
            <person name="Morisson M."/>
            <person name="Kaiser P."/>
            <person name="Griffin D.K."/>
            <person name="Rao M."/>
            <person name="Pitel F."/>
            <person name="Wang J."/>
            <person name="Li N."/>
        </authorList>
    </citation>
    <scope>NUCLEOTIDE SEQUENCE [LARGE SCALE GENOMIC DNA]</scope>
</reference>
<name>R0JY07_ANAPL</name>
<evidence type="ECO:0000313" key="2">
    <source>
        <dbReference type="Proteomes" id="UP000296049"/>
    </source>
</evidence>
<dbReference type="GO" id="GO:0007098">
    <property type="term" value="P:centrosome cycle"/>
    <property type="evidence" value="ECO:0007669"/>
    <property type="project" value="InterPro"/>
</dbReference>
<dbReference type="GO" id="GO:0005813">
    <property type="term" value="C:centrosome"/>
    <property type="evidence" value="ECO:0007669"/>
    <property type="project" value="InterPro"/>
</dbReference>
<evidence type="ECO:0000313" key="1">
    <source>
        <dbReference type="EMBL" id="EOB02451.1"/>
    </source>
</evidence>
<dbReference type="AlphaFoldDB" id="R0JY07"/>
<gene>
    <name evidence="1" type="ORF">Anapl_11351</name>
</gene>